<dbReference type="Pfam" id="PF05701">
    <property type="entry name" value="WEMBL"/>
    <property type="match status" value="1"/>
</dbReference>
<evidence type="ECO:0000256" key="2">
    <source>
        <dbReference type="ARBA" id="ARBA00023054"/>
    </source>
</evidence>
<dbReference type="Proteomes" id="UP000623129">
    <property type="component" value="Unassembled WGS sequence"/>
</dbReference>
<proteinExistence type="inferred from homology"/>
<protein>
    <submittedName>
        <fullName evidence="4">Protein PLASTID MOVEMENT IMPAIRED 2</fullName>
    </submittedName>
</protein>
<dbReference type="InterPro" id="IPR029058">
    <property type="entry name" value="AB_hydrolase_fold"/>
</dbReference>
<dbReference type="EMBL" id="SWLB01000018">
    <property type="protein sequence ID" value="KAF3326637.1"/>
    <property type="molecule type" value="Genomic_DNA"/>
</dbReference>
<comment type="caution">
    <text evidence="4">The sequence shown here is derived from an EMBL/GenBank/DDBJ whole genome shotgun (WGS) entry which is preliminary data.</text>
</comment>
<dbReference type="GO" id="GO:0005829">
    <property type="term" value="C:cytosol"/>
    <property type="evidence" value="ECO:0007669"/>
    <property type="project" value="TreeGrafter"/>
</dbReference>
<feature type="coiled-coil region" evidence="3">
    <location>
        <begin position="615"/>
        <end position="723"/>
    </location>
</feature>
<reference evidence="4" key="1">
    <citation type="submission" date="2020-01" db="EMBL/GenBank/DDBJ databases">
        <title>Genome sequence of Kobresia littledalei, the first chromosome-level genome in the family Cyperaceae.</title>
        <authorList>
            <person name="Qu G."/>
        </authorList>
    </citation>
    <scope>NUCLEOTIDE SEQUENCE</scope>
    <source>
        <strain evidence="4">C.B.Clarke</strain>
        <tissue evidence="4">Leaf</tissue>
    </source>
</reference>
<sequence length="1111" mass="125290">MLLHADARAALAATAVASNTFHRRRRSGAYPFLSFPVVSSRFDTSLSSSCSQQDSAIASFVKEGKPTICTADELHYAPVPGTDWRLALWRYTPPPEAPKRNHPLMLLSGVGTNAIGFDLSPAASFARHMSSQGFDTWVVEVRGAGLSVRNEPQQKIAEHVSTPTTNPTTTNTKSNGAMSLVAPAWDELEYVTKLTAAFTRVAETLTGYVNKSQLKGLYESFFDQVAKLLEDTQLTKRLNDIAERISGLVEAGQGSAITEQVADLSQRMVKVLEESQKTVSPPLFDLQEKFAATIEDFQRQLDLILMYDWDFDHYLEEDIPAAMSYISLHSGRRDGKLLAIGHSMGGILLYAMVAKCCYEKVEPRLAAIVTIASSVDYTTSNSSLKLFLPLADPAQALNVPAVPLGALLSAAYRPYLSSGPPYLLSWLNGQITAQDMMHPELFSKLVLNNFCTVPAKVLLQLTTAFREGGLCNRTGEFYVKEHLPNCNVPALALAGDKDFICPPEAVYETVKLLPQNMVTYKVFGKQGGPHYSHYDLVGGRLETMKSNNPESIGSVKVAISLFGERINGKKLEKNKYQEGIERTHEENPKASEFHIAGNQSTRKPMKSTSTNNRSDEDVIIQLDKMKRELRNLQLELKNVFEAKKRSEREAETSALRAQLAALKVEEIKRKLEEANEEHVIVELARIEAERETREIEGKREAEAEKYKREIESMNEKIDKLQKETGQASVLEERLSVTNSDVAVLQNEMELVRAMETNTSKKRKDEVDKTAELKKTEADLQLVKKELESVKEEGFQYMAYMDRTRGEMMKIRGEVSLLKEKEKKADSTVQNLNSKLVKAKSKLESALASEERTRTIVASLQSGLDQMQTEIENANIKKESIIEETDRIRTETEKILSEKDLCEERTRQLVQELQTVKASERVAMKSLKSAIERTVVDRFYKLDRRKSGNTVTISKSEYNYLIHSANGAKLVADKKVEACWAWVEALRSGEKEIRLRTELMRKEIERLKVIEDKVHEVERDFDLEREMEMYENMNACVLEPKNACLLTNRRRENRVSSTFKGVKVRRVSVSSVSRVNTRSPSFTIKRKKKKKMVPNLIKFIKDQRRQPAEGEP</sequence>
<evidence type="ECO:0000313" key="5">
    <source>
        <dbReference type="Proteomes" id="UP000623129"/>
    </source>
</evidence>
<gene>
    <name evidence="4" type="ORF">FCM35_KLT08267</name>
</gene>
<evidence type="ECO:0000313" key="4">
    <source>
        <dbReference type="EMBL" id="KAF3326637.1"/>
    </source>
</evidence>
<accession>A0A833V6S0</accession>
<evidence type="ECO:0000256" key="3">
    <source>
        <dbReference type="SAM" id="Coils"/>
    </source>
</evidence>
<evidence type="ECO:0000256" key="1">
    <source>
        <dbReference type="ARBA" id="ARBA00005485"/>
    </source>
</evidence>
<keyword evidence="5" id="KW-1185">Reference proteome</keyword>
<dbReference type="SUPFAM" id="SSF53474">
    <property type="entry name" value="alpha/beta-Hydrolases"/>
    <property type="match status" value="1"/>
</dbReference>
<keyword evidence="2 3" id="KW-0175">Coiled coil</keyword>
<organism evidence="4 5">
    <name type="scientific">Carex littledalei</name>
    <dbReference type="NCBI Taxonomy" id="544730"/>
    <lineage>
        <taxon>Eukaryota</taxon>
        <taxon>Viridiplantae</taxon>
        <taxon>Streptophyta</taxon>
        <taxon>Embryophyta</taxon>
        <taxon>Tracheophyta</taxon>
        <taxon>Spermatophyta</taxon>
        <taxon>Magnoliopsida</taxon>
        <taxon>Liliopsida</taxon>
        <taxon>Poales</taxon>
        <taxon>Cyperaceae</taxon>
        <taxon>Cyperoideae</taxon>
        <taxon>Cariceae</taxon>
        <taxon>Carex</taxon>
        <taxon>Carex subgen. Euthyceras</taxon>
    </lineage>
</organism>
<dbReference type="AlphaFoldDB" id="A0A833V6S0"/>
<dbReference type="GO" id="GO:0009904">
    <property type="term" value="P:chloroplast accumulation movement"/>
    <property type="evidence" value="ECO:0007669"/>
    <property type="project" value="TreeGrafter"/>
</dbReference>
<dbReference type="PANTHER" id="PTHR32054">
    <property type="entry name" value="HEAVY CHAIN, PUTATIVE, EXPRESSED-RELATED-RELATED"/>
    <property type="match status" value="1"/>
</dbReference>
<dbReference type="SUPFAM" id="SSF47162">
    <property type="entry name" value="Apolipoprotein"/>
    <property type="match status" value="1"/>
</dbReference>
<dbReference type="OrthoDB" id="9974421at2759"/>
<comment type="similarity">
    <text evidence="1">Belongs to the WEB family.</text>
</comment>
<name>A0A833V6S0_9POAL</name>
<dbReference type="PANTHER" id="PTHR32054:SF2">
    <property type="entry name" value="PROTEIN PLASTID MOVEMENT IMPAIRED 2"/>
    <property type="match status" value="1"/>
</dbReference>
<dbReference type="Gene3D" id="3.40.50.1820">
    <property type="entry name" value="alpha/beta hydrolase"/>
    <property type="match status" value="2"/>
</dbReference>
<dbReference type="InterPro" id="IPR008545">
    <property type="entry name" value="Web"/>
</dbReference>
<dbReference type="FunFam" id="3.40.50.1820:FF:000119">
    <property type="entry name" value="Alpha/beta hydrolase family protein"/>
    <property type="match status" value="1"/>
</dbReference>
<feature type="coiled-coil region" evidence="3">
    <location>
        <begin position="828"/>
        <end position="883"/>
    </location>
</feature>
<dbReference type="GO" id="GO:0009903">
    <property type="term" value="P:chloroplast avoidance movement"/>
    <property type="evidence" value="ECO:0007669"/>
    <property type="project" value="TreeGrafter"/>
</dbReference>